<evidence type="ECO:0000256" key="3">
    <source>
        <dbReference type="ARBA" id="ARBA00022525"/>
    </source>
</evidence>
<evidence type="ECO:0000313" key="6">
    <source>
        <dbReference type="Ensembl" id="ENSPLAP00000013097.1"/>
    </source>
</evidence>
<evidence type="ECO:0000256" key="2">
    <source>
        <dbReference type="ARBA" id="ARBA00010012"/>
    </source>
</evidence>
<dbReference type="InterPro" id="IPR000874">
    <property type="entry name" value="Bombesin"/>
</dbReference>
<feature type="signal peptide" evidence="5">
    <location>
        <begin position="1"/>
        <end position="26"/>
    </location>
</feature>
<sequence>MRGLTLTNVCHCGFFTYLVFMSLSAGDSISLTDGRGKVPKFKVTPKGNLWATGHFMGKKSVMDTPLLRSPEDQGGNAVDVSFPAEQTSLFQEFLRVALKAQMDTEESRLKDQSNFNMPETEARFCDFETNRTISCMCYYHRNF</sequence>
<dbReference type="STRING" id="48699.ENSPLAP00000013097"/>
<name>A0A3B3UKB4_9TELE</name>
<dbReference type="PANTHER" id="PTHR16866">
    <property type="entry name" value="GASTRIN-RELEASING PEPTIDE"/>
    <property type="match status" value="1"/>
</dbReference>
<evidence type="ECO:0000256" key="5">
    <source>
        <dbReference type="SAM" id="SignalP"/>
    </source>
</evidence>
<dbReference type="Proteomes" id="UP000261500">
    <property type="component" value="Unplaced"/>
</dbReference>
<dbReference type="GO" id="GO:0031710">
    <property type="term" value="F:neuromedin B receptor binding"/>
    <property type="evidence" value="ECO:0007669"/>
    <property type="project" value="TreeGrafter"/>
</dbReference>
<comment type="similarity">
    <text evidence="2">Belongs to the bombesin/neuromedin-B/ranatensin family.</text>
</comment>
<proteinExistence type="inferred from homology"/>
<dbReference type="AlphaFoldDB" id="A0A3B3UKB4"/>
<keyword evidence="7" id="KW-1185">Reference proteome</keyword>
<dbReference type="GO" id="GO:0005184">
    <property type="term" value="F:neuropeptide hormone activity"/>
    <property type="evidence" value="ECO:0007669"/>
    <property type="project" value="TreeGrafter"/>
</dbReference>
<organism evidence="6 7">
    <name type="scientific">Poecilia latipinna</name>
    <name type="common">sailfin molly</name>
    <dbReference type="NCBI Taxonomy" id="48699"/>
    <lineage>
        <taxon>Eukaryota</taxon>
        <taxon>Metazoa</taxon>
        <taxon>Chordata</taxon>
        <taxon>Craniata</taxon>
        <taxon>Vertebrata</taxon>
        <taxon>Euteleostomi</taxon>
        <taxon>Actinopterygii</taxon>
        <taxon>Neopterygii</taxon>
        <taxon>Teleostei</taxon>
        <taxon>Neoteleostei</taxon>
        <taxon>Acanthomorphata</taxon>
        <taxon>Ovalentaria</taxon>
        <taxon>Atherinomorphae</taxon>
        <taxon>Cyprinodontiformes</taxon>
        <taxon>Poeciliidae</taxon>
        <taxon>Poeciliinae</taxon>
        <taxon>Poecilia</taxon>
    </lineage>
</organism>
<feature type="chain" id="PRO_5017248525" description="Neuromedin Bb" evidence="5">
    <location>
        <begin position="27"/>
        <end position="143"/>
    </location>
</feature>
<dbReference type="GO" id="GO:0046887">
    <property type="term" value="P:positive regulation of hormone secretion"/>
    <property type="evidence" value="ECO:0007669"/>
    <property type="project" value="TreeGrafter"/>
</dbReference>
<dbReference type="GeneTree" id="ENSGT00940000172895"/>
<dbReference type="Ensembl" id="ENSPLAT00000029830.1">
    <property type="protein sequence ID" value="ENSPLAP00000013097.1"/>
    <property type="gene ID" value="ENSPLAG00000016543.1"/>
</dbReference>
<keyword evidence="4" id="KW-0027">Amidation</keyword>
<reference evidence="6" key="1">
    <citation type="submission" date="2025-08" db="UniProtKB">
        <authorList>
            <consortium name="Ensembl"/>
        </authorList>
    </citation>
    <scope>IDENTIFICATION</scope>
</reference>
<reference evidence="6" key="2">
    <citation type="submission" date="2025-09" db="UniProtKB">
        <authorList>
            <consortium name="Ensembl"/>
        </authorList>
    </citation>
    <scope>IDENTIFICATION</scope>
</reference>
<comment type="subcellular location">
    <subcellularLocation>
        <location evidence="1">Secreted</location>
    </subcellularLocation>
</comment>
<evidence type="ECO:0008006" key="8">
    <source>
        <dbReference type="Google" id="ProtNLM"/>
    </source>
</evidence>
<dbReference type="GO" id="GO:0043005">
    <property type="term" value="C:neuron projection"/>
    <property type="evidence" value="ECO:0007669"/>
    <property type="project" value="TreeGrafter"/>
</dbReference>
<dbReference type="PANTHER" id="PTHR16866:SF3">
    <property type="entry name" value="NEUROMEDIN-B"/>
    <property type="match status" value="1"/>
</dbReference>
<dbReference type="PROSITE" id="PS00257">
    <property type="entry name" value="BOMBESIN"/>
    <property type="match status" value="1"/>
</dbReference>
<keyword evidence="3" id="KW-0964">Secreted</keyword>
<dbReference type="Pfam" id="PF02044">
    <property type="entry name" value="Bombesin"/>
    <property type="match status" value="1"/>
</dbReference>
<keyword evidence="5" id="KW-0732">Signal</keyword>
<evidence type="ECO:0000256" key="4">
    <source>
        <dbReference type="ARBA" id="ARBA00022815"/>
    </source>
</evidence>
<dbReference type="GO" id="GO:0007218">
    <property type="term" value="P:neuropeptide signaling pathway"/>
    <property type="evidence" value="ECO:0007669"/>
    <property type="project" value="InterPro"/>
</dbReference>
<protein>
    <recommendedName>
        <fullName evidence="8">Neuromedin Bb</fullName>
    </recommendedName>
</protein>
<evidence type="ECO:0000313" key="7">
    <source>
        <dbReference type="Proteomes" id="UP000261500"/>
    </source>
</evidence>
<dbReference type="GO" id="GO:0005576">
    <property type="term" value="C:extracellular region"/>
    <property type="evidence" value="ECO:0007669"/>
    <property type="project" value="UniProtKB-SubCell"/>
</dbReference>
<accession>A0A3B3UKB4</accession>
<evidence type="ECO:0000256" key="1">
    <source>
        <dbReference type="ARBA" id="ARBA00004613"/>
    </source>
</evidence>